<protein>
    <submittedName>
        <fullName evidence="2">Uncharacterized protein</fullName>
    </submittedName>
</protein>
<reference evidence="3" key="1">
    <citation type="journal article" date="2011" name="Nat. Genet.">
        <title>The Arabidopsis lyrata genome sequence and the basis of rapid genome size change.</title>
        <authorList>
            <person name="Hu T.T."/>
            <person name="Pattyn P."/>
            <person name="Bakker E.G."/>
            <person name="Cao J."/>
            <person name="Cheng J.-F."/>
            <person name="Clark R.M."/>
            <person name="Fahlgren N."/>
            <person name="Fawcett J.A."/>
            <person name="Grimwood J."/>
            <person name="Gundlach H."/>
            <person name="Haberer G."/>
            <person name="Hollister J.D."/>
            <person name="Ossowski S."/>
            <person name="Ottilar R.P."/>
            <person name="Salamov A.A."/>
            <person name="Schneeberger K."/>
            <person name="Spannagl M."/>
            <person name="Wang X."/>
            <person name="Yang L."/>
            <person name="Nasrallah M.E."/>
            <person name="Bergelson J."/>
            <person name="Carrington J.C."/>
            <person name="Gaut B.S."/>
            <person name="Schmutz J."/>
            <person name="Mayer K.F.X."/>
            <person name="Van de Peer Y."/>
            <person name="Grigoriev I.V."/>
            <person name="Nordborg M."/>
            <person name="Weigel D."/>
            <person name="Guo Y.-L."/>
        </authorList>
    </citation>
    <scope>NUCLEOTIDE SEQUENCE [LARGE SCALE GENOMIC DNA]</scope>
    <source>
        <strain evidence="3">cv. MN47</strain>
    </source>
</reference>
<dbReference type="AlphaFoldDB" id="D7KE10"/>
<keyword evidence="1" id="KW-0175">Coiled coil</keyword>
<dbReference type="Proteomes" id="UP000008694">
    <property type="component" value="Unassembled WGS sequence"/>
</dbReference>
<dbReference type="HOGENOM" id="CLU_1442951_0_0_1"/>
<keyword evidence="3" id="KW-1185">Reference proteome</keyword>
<gene>
    <name evidence="2" type="ORF">ARALYDRAFT_337040</name>
</gene>
<sequence length="173" mass="18427">MQFNSAIKAEAAPSVITILNKHEKDMTNQKISDPMEILEGLAVRLHRIEGKVNQMEEKMDMLISLIRSNNEVKIGFVKAEAESMFEDESSFDDEPYSRFGPFVGGRGVGPFVGGRGVGPFVGGRGDDPFVFGHGGDPFVFGRGGGPFVGGRGLFVGGRYAGGRCGGQGFCGAC</sequence>
<evidence type="ECO:0000256" key="1">
    <source>
        <dbReference type="SAM" id="Coils"/>
    </source>
</evidence>
<dbReference type="Gramene" id="fgenesh1_pg.C_scaffold_1003605">
    <property type="protein sequence ID" value="fgenesh1_pg.C_scaffold_1003605"/>
    <property type="gene ID" value="fgenesh1_pg.C_scaffold_1003605"/>
</dbReference>
<accession>D7KE10</accession>
<dbReference type="EMBL" id="GL348713">
    <property type="protein sequence ID" value="EFH67738.1"/>
    <property type="molecule type" value="Genomic_DNA"/>
</dbReference>
<organism evidence="3">
    <name type="scientific">Arabidopsis lyrata subsp. lyrata</name>
    <name type="common">Lyre-leaved rock-cress</name>
    <dbReference type="NCBI Taxonomy" id="81972"/>
    <lineage>
        <taxon>Eukaryota</taxon>
        <taxon>Viridiplantae</taxon>
        <taxon>Streptophyta</taxon>
        <taxon>Embryophyta</taxon>
        <taxon>Tracheophyta</taxon>
        <taxon>Spermatophyta</taxon>
        <taxon>Magnoliopsida</taxon>
        <taxon>eudicotyledons</taxon>
        <taxon>Gunneridae</taxon>
        <taxon>Pentapetalae</taxon>
        <taxon>rosids</taxon>
        <taxon>malvids</taxon>
        <taxon>Brassicales</taxon>
        <taxon>Brassicaceae</taxon>
        <taxon>Camelineae</taxon>
        <taxon>Arabidopsis</taxon>
    </lineage>
</organism>
<evidence type="ECO:0000313" key="2">
    <source>
        <dbReference type="EMBL" id="EFH67738.1"/>
    </source>
</evidence>
<name>D7KE10_ARALL</name>
<dbReference type="OrthoDB" id="1110815at2759"/>
<evidence type="ECO:0000313" key="3">
    <source>
        <dbReference type="Proteomes" id="UP000008694"/>
    </source>
</evidence>
<feature type="coiled-coil region" evidence="1">
    <location>
        <begin position="38"/>
        <end position="65"/>
    </location>
</feature>
<dbReference type="KEGG" id="aly:9327541"/>
<proteinExistence type="predicted"/>